<evidence type="ECO:0000259" key="4">
    <source>
        <dbReference type="Pfam" id="PF00150"/>
    </source>
</evidence>
<evidence type="ECO:0000256" key="3">
    <source>
        <dbReference type="RuleBase" id="RU361153"/>
    </source>
</evidence>
<dbReference type="PANTHER" id="PTHR34142">
    <property type="entry name" value="ENDO-BETA-1,4-GLUCANASE A"/>
    <property type="match status" value="1"/>
</dbReference>
<dbReference type="AlphaFoldDB" id="A0A0R3MBV4"/>
<comment type="similarity">
    <text evidence="3">Belongs to the glycosyl hydrolase 5 (cellulase A) family.</text>
</comment>
<dbReference type="Pfam" id="PF00150">
    <property type="entry name" value="Cellulase"/>
    <property type="match status" value="1"/>
</dbReference>
<feature type="domain" description="Glycoside hydrolase family 5" evidence="4">
    <location>
        <begin position="42"/>
        <end position="306"/>
    </location>
</feature>
<dbReference type="InterPro" id="IPR001547">
    <property type="entry name" value="Glyco_hydro_5"/>
</dbReference>
<dbReference type="Gene3D" id="3.20.20.80">
    <property type="entry name" value="Glycosidases"/>
    <property type="match status" value="1"/>
</dbReference>
<accession>A0A0R3MBV4</accession>
<dbReference type="PANTHER" id="PTHR34142:SF1">
    <property type="entry name" value="GLYCOSIDE HYDROLASE FAMILY 5 DOMAIN-CONTAINING PROTEIN"/>
    <property type="match status" value="1"/>
</dbReference>
<keyword evidence="6" id="KW-1185">Reference proteome</keyword>
<sequence length="345" mass="38906">MVLWPGSTGAVDGEKAVVCDTGLPSEPWREFGINIVGPALSPGVRGEYAKDYIYPDESLLAYYRSKGFRVARVTFLWERLQPKLFSDLDAAETERLQSLIEKARGQNMVLIIGPHNYARYAVKDGIPELIGSNAVPVAAFVDFWRRVAIRFAAHDEQLIYTLMNEPHDTKGAWAGIAQAAVDAIREIDKQRWIYLPGDGWSSARSWREFNEHLAITDSADRLVYVAHQYFDGSGKGIYEKSYDDDRIHPEIAINRLRPFLEWLQRRGFRGTVTEYGVPNDDPRWFAVLDSALDTLKQAGVGGAYWAGGPWWGDYPLSSEPRGGTDAPVMSVLTKFTNPCSLRRWE</sequence>
<dbReference type="STRING" id="280332.CQ12_28610"/>
<evidence type="ECO:0000313" key="6">
    <source>
        <dbReference type="Proteomes" id="UP000050863"/>
    </source>
</evidence>
<dbReference type="InterPro" id="IPR017853">
    <property type="entry name" value="GH"/>
</dbReference>
<dbReference type="GO" id="GO:0004553">
    <property type="term" value="F:hydrolase activity, hydrolyzing O-glycosyl compounds"/>
    <property type="evidence" value="ECO:0007669"/>
    <property type="project" value="InterPro"/>
</dbReference>
<protein>
    <recommendedName>
        <fullName evidence="4">Glycoside hydrolase family 5 domain-containing protein</fullName>
    </recommendedName>
</protein>
<dbReference type="EMBL" id="LLXZ01000010">
    <property type="protein sequence ID" value="KRR14832.1"/>
    <property type="molecule type" value="Genomic_DNA"/>
</dbReference>
<evidence type="ECO:0000256" key="1">
    <source>
        <dbReference type="ARBA" id="ARBA00022801"/>
    </source>
</evidence>
<proteinExistence type="inferred from homology"/>
<gene>
    <name evidence="5" type="ORF">CQ12_28610</name>
</gene>
<name>A0A0R3MBV4_9BRAD</name>
<comment type="caution">
    <text evidence="5">The sequence shown here is derived from an EMBL/GenBank/DDBJ whole genome shotgun (WGS) entry which is preliminary data.</text>
</comment>
<keyword evidence="2 3" id="KW-0326">Glycosidase</keyword>
<dbReference type="GO" id="GO:0009251">
    <property type="term" value="P:glucan catabolic process"/>
    <property type="evidence" value="ECO:0007669"/>
    <property type="project" value="TreeGrafter"/>
</dbReference>
<reference evidence="5 6" key="1">
    <citation type="submission" date="2014-03" db="EMBL/GenBank/DDBJ databases">
        <title>Bradyrhizobium valentinum sp. nov., isolated from effective nodules of Lupinus mariae-josephae, a lupine endemic of basic-lime soils in Eastern Spain.</title>
        <authorList>
            <person name="Duran D."/>
            <person name="Rey L."/>
            <person name="Navarro A."/>
            <person name="Busquets A."/>
            <person name="Imperial J."/>
            <person name="Ruiz-Argueso T."/>
        </authorList>
    </citation>
    <scope>NUCLEOTIDE SEQUENCE [LARGE SCALE GENOMIC DNA]</scope>
    <source>
        <strain evidence="5 6">PAC68</strain>
    </source>
</reference>
<dbReference type="SUPFAM" id="SSF51445">
    <property type="entry name" value="(Trans)glycosidases"/>
    <property type="match status" value="1"/>
</dbReference>
<evidence type="ECO:0000313" key="5">
    <source>
        <dbReference type="EMBL" id="KRR14832.1"/>
    </source>
</evidence>
<evidence type="ECO:0000256" key="2">
    <source>
        <dbReference type="ARBA" id="ARBA00023295"/>
    </source>
</evidence>
<keyword evidence="1 3" id="KW-0378">Hydrolase</keyword>
<dbReference type="Proteomes" id="UP000050863">
    <property type="component" value="Unassembled WGS sequence"/>
</dbReference>
<organism evidence="5 6">
    <name type="scientific">Bradyrhizobium jicamae</name>
    <dbReference type="NCBI Taxonomy" id="280332"/>
    <lineage>
        <taxon>Bacteria</taxon>
        <taxon>Pseudomonadati</taxon>
        <taxon>Pseudomonadota</taxon>
        <taxon>Alphaproteobacteria</taxon>
        <taxon>Hyphomicrobiales</taxon>
        <taxon>Nitrobacteraceae</taxon>
        <taxon>Bradyrhizobium</taxon>
    </lineage>
</organism>